<feature type="chain" id="PRO_5007523400" evidence="1">
    <location>
        <begin position="24"/>
        <end position="73"/>
    </location>
</feature>
<proteinExistence type="evidence at transcript level"/>
<dbReference type="AlphaFoldDB" id="A0A146CJ49"/>
<keyword evidence="1" id="KW-0732">Signal</keyword>
<evidence type="ECO:0000313" key="2">
    <source>
        <dbReference type="EMBL" id="AMX81480.1"/>
    </source>
</evidence>
<feature type="signal peptide" evidence="1">
    <location>
        <begin position="1"/>
        <end position="23"/>
    </location>
</feature>
<name>A0A146CJ49_MESEU</name>
<reference evidence="2" key="1">
    <citation type="submission" date="2016-01" db="EMBL/GenBank/DDBJ databases">
        <title>Toxin of Iranian Mesobuthus eupeus.</title>
        <authorList>
            <person name="Baradaran M."/>
            <person name="Jalali A."/>
            <person name="Galehdari H."/>
            <person name="Naderi Soorki M."/>
        </authorList>
    </citation>
    <scope>NUCLEOTIDE SEQUENCE</scope>
    <source>
        <tissue evidence="2">Venom gland</tissue>
    </source>
</reference>
<dbReference type="EMBL" id="KU513850">
    <property type="protein sequence ID" value="AMX81480.1"/>
    <property type="molecule type" value="mRNA"/>
</dbReference>
<organism evidence="2">
    <name type="scientific">Mesobuthus eupeus</name>
    <name type="common">Lesser Asian scorpion</name>
    <name type="synonym">Buthus eupeus</name>
    <dbReference type="NCBI Taxonomy" id="34648"/>
    <lineage>
        <taxon>Eukaryota</taxon>
        <taxon>Metazoa</taxon>
        <taxon>Ecdysozoa</taxon>
        <taxon>Arthropoda</taxon>
        <taxon>Chelicerata</taxon>
        <taxon>Arachnida</taxon>
        <taxon>Scorpiones</taxon>
        <taxon>Buthida</taxon>
        <taxon>Buthoidea</taxon>
        <taxon>Buthidae</taxon>
        <taxon>Mesobuthus</taxon>
    </lineage>
</organism>
<protein>
    <submittedName>
        <fullName evidence="2">Venom toxin meuTx23</fullName>
    </submittedName>
</protein>
<evidence type="ECO:0000256" key="1">
    <source>
        <dbReference type="SAM" id="SignalP"/>
    </source>
</evidence>
<sequence>MIFLQFSSILILCLIFPNQVVQSDKERQDWIPTDYGGFMNPAGRFDEERQDWIPTDYGGYMNPAGRSDEEKQD</sequence>
<accession>A0A146CJ49</accession>